<reference evidence="1" key="2">
    <citation type="journal article" date="2015" name="Fish Shellfish Immunol.">
        <title>Early steps in the European eel (Anguilla anguilla)-Vibrio vulnificus interaction in the gills: Role of the RtxA13 toxin.</title>
        <authorList>
            <person name="Callol A."/>
            <person name="Pajuelo D."/>
            <person name="Ebbesson L."/>
            <person name="Teles M."/>
            <person name="MacKenzie S."/>
            <person name="Amaro C."/>
        </authorList>
    </citation>
    <scope>NUCLEOTIDE SEQUENCE</scope>
</reference>
<dbReference type="AlphaFoldDB" id="A0A0E9XJD7"/>
<accession>A0A0E9XJD7</accession>
<dbReference type="EMBL" id="GBXM01006627">
    <property type="protein sequence ID" value="JAI01951.1"/>
    <property type="molecule type" value="Transcribed_RNA"/>
</dbReference>
<protein>
    <submittedName>
        <fullName evidence="1">Uncharacterized protein</fullName>
    </submittedName>
</protein>
<proteinExistence type="predicted"/>
<sequence>MQRGNCYSLRQLIKVTCIHCNTDITQVLAYCQSACDCWWDIMLFVIYQFLEPVGQIPIQCITRPVSTAFMQILKF</sequence>
<evidence type="ECO:0000313" key="1">
    <source>
        <dbReference type="EMBL" id="JAI01951.1"/>
    </source>
</evidence>
<name>A0A0E9XJD7_ANGAN</name>
<organism evidence="1">
    <name type="scientific">Anguilla anguilla</name>
    <name type="common">European freshwater eel</name>
    <name type="synonym">Muraena anguilla</name>
    <dbReference type="NCBI Taxonomy" id="7936"/>
    <lineage>
        <taxon>Eukaryota</taxon>
        <taxon>Metazoa</taxon>
        <taxon>Chordata</taxon>
        <taxon>Craniata</taxon>
        <taxon>Vertebrata</taxon>
        <taxon>Euteleostomi</taxon>
        <taxon>Actinopterygii</taxon>
        <taxon>Neopterygii</taxon>
        <taxon>Teleostei</taxon>
        <taxon>Anguilliformes</taxon>
        <taxon>Anguillidae</taxon>
        <taxon>Anguilla</taxon>
    </lineage>
</organism>
<reference evidence="1" key="1">
    <citation type="submission" date="2014-11" db="EMBL/GenBank/DDBJ databases">
        <authorList>
            <person name="Amaro Gonzalez C."/>
        </authorList>
    </citation>
    <scope>NUCLEOTIDE SEQUENCE</scope>
</reference>